<organism evidence="2 3">
    <name type="scientific">Trifolium medium</name>
    <dbReference type="NCBI Taxonomy" id="97028"/>
    <lineage>
        <taxon>Eukaryota</taxon>
        <taxon>Viridiplantae</taxon>
        <taxon>Streptophyta</taxon>
        <taxon>Embryophyta</taxon>
        <taxon>Tracheophyta</taxon>
        <taxon>Spermatophyta</taxon>
        <taxon>Magnoliopsida</taxon>
        <taxon>eudicotyledons</taxon>
        <taxon>Gunneridae</taxon>
        <taxon>Pentapetalae</taxon>
        <taxon>rosids</taxon>
        <taxon>fabids</taxon>
        <taxon>Fabales</taxon>
        <taxon>Fabaceae</taxon>
        <taxon>Papilionoideae</taxon>
        <taxon>50 kb inversion clade</taxon>
        <taxon>NPAAA clade</taxon>
        <taxon>Hologalegina</taxon>
        <taxon>IRL clade</taxon>
        <taxon>Trifolieae</taxon>
        <taxon>Trifolium</taxon>
    </lineage>
</organism>
<dbReference type="AlphaFoldDB" id="A0A392PGL6"/>
<feature type="compositionally biased region" description="Acidic residues" evidence="1">
    <location>
        <begin position="40"/>
        <end position="59"/>
    </location>
</feature>
<evidence type="ECO:0000313" key="3">
    <source>
        <dbReference type="Proteomes" id="UP000265520"/>
    </source>
</evidence>
<dbReference type="EMBL" id="LXQA010079367">
    <property type="protein sequence ID" value="MCI11228.1"/>
    <property type="molecule type" value="Genomic_DNA"/>
</dbReference>
<feature type="compositionally biased region" description="Basic and acidic residues" evidence="1">
    <location>
        <begin position="60"/>
        <end position="69"/>
    </location>
</feature>
<protein>
    <recommendedName>
        <fullName evidence="4">Envelope-like protein</fullName>
    </recommendedName>
</protein>
<dbReference type="Proteomes" id="UP000265520">
    <property type="component" value="Unassembled WGS sequence"/>
</dbReference>
<reference evidence="2 3" key="1">
    <citation type="journal article" date="2018" name="Front. Plant Sci.">
        <title>Red Clover (Trifolium pratense) and Zigzag Clover (T. medium) - A Picture of Genomic Similarities and Differences.</title>
        <authorList>
            <person name="Dluhosova J."/>
            <person name="Istvanek J."/>
            <person name="Nedelnik J."/>
            <person name="Repkova J."/>
        </authorList>
    </citation>
    <scope>NUCLEOTIDE SEQUENCE [LARGE SCALE GENOMIC DNA]</scope>
    <source>
        <strain evidence="3">cv. 10/8</strain>
        <tissue evidence="2">Leaf</tissue>
    </source>
</reference>
<evidence type="ECO:0000256" key="1">
    <source>
        <dbReference type="SAM" id="MobiDB-lite"/>
    </source>
</evidence>
<keyword evidence="3" id="KW-1185">Reference proteome</keyword>
<feature type="region of interest" description="Disordered" evidence="1">
    <location>
        <begin position="40"/>
        <end position="69"/>
    </location>
</feature>
<proteinExistence type="predicted"/>
<comment type="caution">
    <text evidence="2">The sequence shown here is derived from an EMBL/GenBank/DDBJ whole genome shotgun (WGS) entry which is preliminary data.</text>
</comment>
<name>A0A392PGL6_9FABA</name>
<evidence type="ECO:0000313" key="2">
    <source>
        <dbReference type="EMBL" id="MCI11228.1"/>
    </source>
</evidence>
<evidence type="ECO:0008006" key="4">
    <source>
        <dbReference type="Google" id="ProtNLM"/>
    </source>
</evidence>
<sequence length="69" mass="7784">MTRKDVIAALKAHCKDLDEKKLQFEHMIQALEVEEVAEVAVQGEDEEGDEEEENADDDQVEHIDSSADD</sequence>
<accession>A0A392PGL6</accession>